<gene>
    <name evidence="1" type="ORF">CORC01_08045</name>
</gene>
<sequence length="144" mass="15942">MPRLTHTSPSLPFAHNWMAGEFKRQECRIVYDGMSRNCGKGLSLTIGHEHSTCTSTRQHGDVSVLCGQKMPHQMTRLHLIKRRTRDCGTRRFSNAALDLIAPYIQCSRPPCSFALLSLSGLISHRVCCLLASFGPSPFISPSAS</sequence>
<evidence type="ECO:0000313" key="1">
    <source>
        <dbReference type="EMBL" id="OHE96728.1"/>
    </source>
</evidence>
<dbReference type="Proteomes" id="UP000176998">
    <property type="component" value="Unassembled WGS sequence"/>
</dbReference>
<protein>
    <submittedName>
        <fullName evidence="1">Uncharacterized protein</fullName>
    </submittedName>
</protein>
<keyword evidence="2" id="KW-1185">Reference proteome</keyword>
<dbReference type="GeneID" id="34561190"/>
<accession>A0A1G4B5K6</accession>
<dbReference type="EMBL" id="MJBS01000066">
    <property type="protein sequence ID" value="OHE96728.1"/>
    <property type="molecule type" value="Genomic_DNA"/>
</dbReference>
<proteinExistence type="predicted"/>
<comment type="caution">
    <text evidence="1">The sequence shown here is derived from an EMBL/GenBank/DDBJ whole genome shotgun (WGS) entry which is preliminary data.</text>
</comment>
<dbReference type="RefSeq" id="XP_022473884.1">
    <property type="nucleotide sequence ID" value="XM_022619680.1"/>
</dbReference>
<evidence type="ECO:0000313" key="2">
    <source>
        <dbReference type="Proteomes" id="UP000176998"/>
    </source>
</evidence>
<reference evidence="1 2" key="1">
    <citation type="submission" date="2016-09" db="EMBL/GenBank/DDBJ databases">
        <authorList>
            <person name="Capua I."/>
            <person name="De Benedictis P."/>
            <person name="Joannis T."/>
            <person name="Lombin L.H."/>
            <person name="Cattoli G."/>
        </authorList>
    </citation>
    <scope>NUCLEOTIDE SEQUENCE [LARGE SCALE GENOMIC DNA]</scope>
    <source>
        <strain evidence="1 2">IMI 309357</strain>
    </source>
</reference>
<organism evidence="1 2">
    <name type="scientific">Colletotrichum orchidophilum</name>
    <dbReference type="NCBI Taxonomy" id="1209926"/>
    <lineage>
        <taxon>Eukaryota</taxon>
        <taxon>Fungi</taxon>
        <taxon>Dikarya</taxon>
        <taxon>Ascomycota</taxon>
        <taxon>Pezizomycotina</taxon>
        <taxon>Sordariomycetes</taxon>
        <taxon>Hypocreomycetidae</taxon>
        <taxon>Glomerellales</taxon>
        <taxon>Glomerellaceae</taxon>
        <taxon>Colletotrichum</taxon>
    </lineage>
</organism>
<name>A0A1G4B5K6_9PEZI</name>
<dbReference type="AlphaFoldDB" id="A0A1G4B5K6"/>